<evidence type="ECO:0000256" key="4">
    <source>
        <dbReference type="PROSITE-ProRule" id="PRU00335"/>
    </source>
</evidence>
<dbReference type="InterPro" id="IPR036271">
    <property type="entry name" value="Tet_transcr_reg_TetR-rel_C_sf"/>
</dbReference>
<dbReference type="PRINTS" id="PR00455">
    <property type="entry name" value="HTHTETR"/>
</dbReference>
<dbReference type="SUPFAM" id="SSF48498">
    <property type="entry name" value="Tetracyclin repressor-like, C-terminal domain"/>
    <property type="match status" value="1"/>
</dbReference>
<keyword evidence="3" id="KW-0804">Transcription</keyword>
<sequence>MRYSIAHKEETHRRLLESSCSIAKQHGFDSTGVDGLMSAIGMTSGAFYTHFKSKEELFKVIIEREVDNSCRMLAGEDEDGVTSLEKAVRGYLSSYHALHPEAGCALPTLGAEIARSGPDVKQVAEDGLKRMHGTWSERLDDADHAWALISQCVGALVLCRVVETEKARKQILAANRRSLTKTYFQKRTRKA</sequence>
<evidence type="ECO:0000313" key="7">
    <source>
        <dbReference type="Proteomes" id="UP000544134"/>
    </source>
</evidence>
<dbReference type="InterPro" id="IPR009057">
    <property type="entry name" value="Homeodomain-like_sf"/>
</dbReference>
<evidence type="ECO:0000256" key="3">
    <source>
        <dbReference type="ARBA" id="ARBA00023163"/>
    </source>
</evidence>
<dbReference type="SUPFAM" id="SSF46689">
    <property type="entry name" value="Homeodomain-like"/>
    <property type="match status" value="1"/>
</dbReference>
<feature type="DNA-binding region" description="H-T-H motif" evidence="4">
    <location>
        <begin position="32"/>
        <end position="51"/>
    </location>
</feature>
<dbReference type="PANTHER" id="PTHR47506:SF7">
    <property type="entry name" value="TRANSCRIPTIONAL REGULATORY PROTEIN"/>
    <property type="match status" value="1"/>
</dbReference>
<evidence type="ECO:0000256" key="2">
    <source>
        <dbReference type="ARBA" id="ARBA00023125"/>
    </source>
</evidence>
<dbReference type="Gene3D" id="1.10.357.10">
    <property type="entry name" value="Tetracycline Repressor, domain 2"/>
    <property type="match status" value="1"/>
</dbReference>
<dbReference type="Proteomes" id="UP000544134">
    <property type="component" value="Unassembled WGS sequence"/>
</dbReference>
<comment type="caution">
    <text evidence="6">The sequence shown here is derived from an EMBL/GenBank/DDBJ whole genome shotgun (WGS) entry which is preliminary data.</text>
</comment>
<name>A0A848IT56_9BURK</name>
<dbReference type="InterPro" id="IPR001647">
    <property type="entry name" value="HTH_TetR"/>
</dbReference>
<evidence type="ECO:0000259" key="5">
    <source>
        <dbReference type="PROSITE" id="PS50977"/>
    </source>
</evidence>
<protein>
    <submittedName>
        <fullName evidence="6">TetR/AcrR family transcriptional regulator</fullName>
    </submittedName>
</protein>
<evidence type="ECO:0000313" key="6">
    <source>
        <dbReference type="EMBL" id="NMM04266.1"/>
    </source>
</evidence>
<gene>
    <name evidence="6" type="ORF">HHL24_41245</name>
</gene>
<keyword evidence="7" id="KW-1185">Reference proteome</keyword>
<dbReference type="Gene3D" id="1.10.10.60">
    <property type="entry name" value="Homeodomain-like"/>
    <property type="match status" value="1"/>
</dbReference>
<keyword evidence="2 4" id="KW-0238">DNA-binding</keyword>
<reference evidence="6 7" key="1">
    <citation type="submission" date="2020-04" db="EMBL/GenBank/DDBJ databases">
        <title>Paraburkholderia sp. RP-4-7 isolated from soil.</title>
        <authorList>
            <person name="Dahal R.H."/>
        </authorList>
    </citation>
    <scope>NUCLEOTIDE SEQUENCE [LARGE SCALE GENOMIC DNA]</scope>
    <source>
        <strain evidence="6 7">RP-4-7</strain>
    </source>
</reference>
<dbReference type="AlphaFoldDB" id="A0A848IT56"/>
<dbReference type="EMBL" id="JABBGJ010000079">
    <property type="protein sequence ID" value="NMM04266.1"/>
    <property type="molecule type" value="Genomic_DNA"/>
</dbReference>
<proteinExistence type="predicted"/>
<accession>A0A848IT56</accession>
<dbReference type="PANTHER" id="PTHR47506">
    <property type="entry name" value="TRANSCRIPTIONAL REGULATORY PROTEIN"/>
    <property type="match status" value="1"/>
</dbReference>
<dbReference type="RefSeq" id="WP_169491035.1">
    <property type="nucleotide sequence ID" value="NZ_JABBGJ010000079.1"/>
</dbReference>
<keyword evidence="1" id="KW-0805">Transcription regulation</keyword>
<dbReference type="Pfam" id="PF00440">
    <property type="entry name" value="TetR_N"/>
    <property type="match status" value="1"/>
</dbReference>
<feature type="domain" description="HTH tetR-type" evidence="5">
    <location>
        <begin position="9"/>
        <end position="69"/>
    </location>
</feature>
<dbReference type="PROSITE" id="PS50977">
    <property type="entry name" value="HTH_TETR_2"/>
    <property type="match status" value="1"/>
</dbReference>
<organism evidence="6 7">
    <name type="scientific">Paraburkholderia polaris</name>
    <dbReference type="NCBI Taxonomy" id="2728848"/>
    <lineage>
        <taxon>Bacteria</taxon>
        <taxon>Pseudomonadati</taxon>
        <taxon>Pseudomonadota</taxon>
        <taxon>Betaproteobacteria</taxon>
        <taxon>Burkholderiales</taxon>
        <taxon>Burkholderiaceae</taxon>
        <taxon>Paraburkholderia</taxon>
    </lineage>
</organism>
<dbReference type="GO" id="GO:0003677">
    <property type="term" value="F:DNA binding"/>
    <property type="evidence" value="ECO:0007669"/>
    <property type="project" value="UniProtKB-UniRule"/>
</dbReference>
<evidence type="ECO:0000256" key="1">
    <source>
        <dbReference type="ARBA" id="ARBA00023015"/>
    </source>
</evidence>